<dbReference type="Gene3D" id="2.40.50.140">
    <property type="entry name" value="Nucleic acid-binding proteins"/>
    <property type="match status" value="1"/>
</dbReference>
<keyword evidence="17" id="KW-0472">Membrane</keyword>
<dbReference type="InterPro" id="IPR004659">
    <property type="entry name" value="RNase_E/G"/>
</dbReference>
<dbReference type="AlphaFoldDB" id="A0AAE0S2Z4"/>
<evidence type="ECO:0000256" key="12">
    <source>
        <dbReference type="ARBA" id="ARBA00022730"/>
    </source>
</evidence>
<evidence type="ECO:0000256" key="15">
    <source>
        <dbReference type="ARBA" id="ARBA00022842"/>
    </source>
</evidence>
<evidence type="ECO:0000256" key="5">
    <source>
        <dbReference type="ARBA" id="ARBA00022475"/>
    </source>
</evidence>
<evidence type="ECO:0000256" key="9">
    <source>
        <dbReference type="ARBA" id="ARBA00022694"/>
    </source>
</evidence>
<evidence type="ECO:0000256" key="16">
    <source>
        <dbReference type="ARBA" id="ARBA00022884"/>
    </source>
</evidence>
<keyword evidence="11" id="KW-0479">Metal-binding</keyword>
<keyword evidence="7" id="KW-0997">Cell inner membrane</keyword>
<dbReference type="Pfam" id="PF10150">
    <property type="entry name" value="RNase_E_G"/>
    <property type="match status" value="2"/>
</dbReference>
<dbReference type="Gene3D" id="3.40.1260.20">
    <property type="entry name" value="Ribonuclease E, catalytic domain"/>
    <property type="match status" value="1"/>
</dbReference>
<comment type="function">
    <text evidence="18">Involved in intercistronic processing of primary transcripts from chloroplast operons. The endonucleolytic activity of the enzyme depends on the number of phosphates at the 5' end, is inhibited by structured RNA, and preferentially cleaves A/U-rich sequences.</text>
</comment>
<dbReference type="GO" id="GO:0004540">
    <property type="term" value="F:RNA nuclease activity"/>
    <property type="evidence" value="ECO:0007669"/>
    <property type="project" value="InterPro"/>
</dbReference>
<dbReference type="GO" id="GO:0004519">
    <property type="term" value="F:endonuclease activity"/>
    <property type="evidence" value="ECO:0007669"/>
    <property type="project" value="UniProtKB-KW"/>
</dbReference>
<evidence type="ECO:0000256" key="3">
    <source>
        <dbReference type="ARBA" id="ARBA00005663"/>
    </source>
</evidence>
<evidence type="ECO:0000256" key="2">
    <source>
        <dbReference type="ARBA" id="ARBA00004496"/>
    </source>
</evidence>
<evidence type="ECO:0000256" key="10">
    <source>
        <dbReference type="ARBA" id="ARBA00022722"/>
    </source>
</evidence>
<keyword evidence="12" id="KW-0699">rRNA-binding</keyword>
<feature type="compositionally biased region" description="Basic and acidic residues" evidence="19">
    <location>
        <begin position="768"/>
        <end position="782"/>
    </location>
</feature>
<keyword evidence="5" id="KW-1003">Cell membrane</keyword>
<feature type="compositionally biased region" description="Low complexity" evidence="19">
    <location>
        <begin position="703"/>
        <end position="716"/>
    </location>
</feature>
<dbReference type="Proteomes" id="UP001195483">
    <property type="component" value="Unassembled WGS sequence"/>
</dbReference>
<evidence type="ECO:0000256" key="14">
    <source>
        <dbReference type="ARBA" id="ARBA00022801"/>
    </source>
</evidence>
<keyword evidence="15" id="KW-0460">Magnesium</keyword>
<reference evidence="21" key="3">
    <citation type="submission" date="2023-05" db="EMBL/GenBank/DDBJ databases">
        <authorList>
            <person name="Smith C.H."/>
        </authorList>
    </citation>
    <scope>NUCLEOTIDE SEQUENCE</scope>
    <source>
        <strain evidence="21">CHS0354</strain>
        <tissue evidence="21">Mantle</tissue>
    </source>
</reference>
<feature type="compositionally biased region" description="Basic and acidic residues" evidence="19">
    <location>
        <begin position="689"/>
        <end position="700"/>
    </location>
</feature>
<dbReference type="PANTHER" id="PTHR30001:SF1">
    <property type="entry name" value="RIBONUCLEASE E_G-LIKE PROTEIN, CHLOROPLASTIC"/>
    <property type="match status" value="1"/>
</dbReference>
<comment type="caution">
    <text evidence="21">The sequence shown here is derived from an EMBL/GenBank/DDBJ whole genome shotgun (WGS) entry which is preliminary data.</text>
</comment>
<comment type="cofactor">
    <cofactor evidence="1">
        <name>Mg(2+)</name>
        <dbReference type="ChEBI" id="CHEBI:18420"/>
    </cofactor>
</comment>
<dbReference type="GO" id="GO:0008033">
    <property type="term" value="P:tRNA processing"/>
    <property type="evidence" value="ECO:0007669"/>
    <property type="project" value="UniProtKB-KW"/>
</dbReference>
<evidence type="ECO:0000256" key="6">
    <source>
        <dbReference type="ARBA" id="ARBA00022490"/>
    </source>
</evidence>
<evidence type="ECO:0000256" key="4">
    <source>
        <dbReference type="ARBA" id="ARBA00017719"/>
    </source>
</evidence>
<evidence type="ECO:0000313" key="21">
    <source>
        <dbReference type="EMBL" id="KAK3584238.1"/>
    </source>
</evidence>
<keyword evidence="13" id="KW-0255">Endonuclease</keyword>
<feature type="domain" description="S1 motif" evidence="20">
    <location>
        <begin position="63"/>
        <end position="142"/>
    </location>
</feature>
<protein>
    <recommendedName>
        <fullName evidence="4">Ribonuclease G</fullName>
    </recommendedName>
</protein>
<dbReference type="InterPro" id="IPR012340">
    <property type="entry name" value="NA-bd_OB-fold"/>
</dbReference>
<keyword evidence="8" id="KW-0698">rRNA processing</keyword>
<feature type="region of interest" description="Disordered" evidence="19">
    <location>
        <begin position="486"/>
        <end position="510"/>
    </location>
</feature>
<evidence type="ECO:0000256" key="17">
    <source>
        <dbReference type="ARBA" id="ARBA00023136"/>
    </source>
</evidence>
<keyword evidence="10" id="KW-0540">Nuclease</keyword>
<keyword evidence="14" id="KW-0378">Hydrolase</keyword>
<keyword evidence="22" id="KW-1185">Reference proteome</keyword>
<feature type="compositionally biased region" description="Basic and acidic residues" evidence="19">
    <location>
        <begin position="486"/>
        <end position="504"/>
    </location>
</feature>
<dbReference type="GO" id="GO:0019843">
    <property type="term" value="F:rRNA binding"/>
    <property type="evidence" value="ECO:0007669"/>
    <property type="project" value="UniProtKB-KW"/>
</dbReference>
<dbReference type="InterPro" id="IPR048583">
    <property type="entry name" value="RNase_E_G_thioredoxin-like"/>
</dbReference>
<dbReference type="NCBIfam" id="TIGR00757">
    <property type="entry name" value="RNaseEG"/>
    <property type="match status" value="1"/>
</dbReference>
<dbReference type="SUPFAM" id="SSF50249">
    <property type="entry name" value="Nucleic acid-binding proteins"/>
    <property type="match status" value="1"/>
</dbReference>
<dbReference type="GO" id="GO:0005737">
    <property type="term" value="C:cytoplasm"/>
    <property type="evidence" value="ECO:0007669"/>
    <property type="project" value="UniProtKB-SubCell"/>
</dbReference>
<dbReference type="SUPFAM" id="SSF53474">
    <property type="entry name" value="alpha/beta-Hydrolases"/>
    <property type="match status" value="1"/>
</dbReference>
<keyword evidence="16" id="KW-0694">RNA-binding</keyword>
<evidence type="ECO:0000256" key="13">
    <source>
        <dbReference type="ARBA" id="ARBA00022759"/>
    </source>
</evidence>
<accession>A0AAE0S2Z4</accession>
<comment type="similarity">
    <text evidence="3">Belongs to the RNase E/G family. RNase G subfamily.</text>
</comment>
<keyword evidence="9" id="KW-0819">tRNA processing</keyword>
<dbReference type="Pfam" id="PF12146">
    <property type="entry name" value="Hydrolase_4"/>
    <property type="match status" value="1"/>
</dbReference>
<evidence type="ECO:0000256" key="1">
    <source>
        <dbReference type="ARBA" id="ARBA00001946"/>
    </source>
</evidence>
<evidence type="ECO:0000256" key="19">
    <source>
        <dbReference type="SAM" id="MobiDB-lite"/>
    </source>
</evidence>
<dbReference type="PROSITE" id="PS50126">
    <property type="entry name" value="S1"/>
    <property type="match status" value="1"/>
</dbReference>
<reference evidence="21" key="2">
    <citation type="journal article" date="2021" name="Genome Biol. Evol.">
        <title>Developing a high-quality reference genome for a parasitic bivalve with doubly uniparental inheritance (Bivalvia: Unionida).</title>
        <authorList>
            <person name="Smith C.H."/>
        </authorList>
    </citation>
    <scope>NUCLEOTIDE SEQUENCE</scope>
    <source>
        <strain evidence="21">CHS0354</strain>
        <tissue evidence="21">Mantle</tissue>
    </source>
</reference>
<dbReference type="GO" id="GO:0006364">
    <property type="term" value="P:rRNA processing"/>
    <property type="evidence" value="ECO:0007669"/>
    <property type="project" value="UniProtKB-KW"/>
</dbReference>
<dbReference type="PANTHER" id="PTHR30001">
    <property type="entry name" value="RIBONUCLEASE"/>
    <property type="match status" value="1"/>
</dbReference>
<dbReference type="GO" id="GO:0046872">
    <property type="term" value="F:metal ion binding"/>
    <property type="evidence" value="ECO:0007669"/>
    <property type="project" value="UniProtKB-KW"/>
</dbReference>
<dbReference type="CDD" id="cd04453">
    <property type="entry name" value="S1_RNase_E"/>
    <property type="match status" value="1"/>
</dbReference>
<evidence type="ECO:0000313" key="22">
    <source>
        <dbReference type="Proteomes" id="UP001195483"/>
    </source>
</evidence>
<feature type="region of interest" description="Disordered" evidence="19">
    <location>
        <begin position="689"/>
        <end position="783"/>
    </location>
</feature>
<keyword evidence="6" id="KW-0963">Cytoplasm</keyword>
<dbReference type="InterPro" id="IPR003029">
    <property type="entry name" value="S1_domain"/>
</dbReference>
<evidence type="ECO:0000256" key="11">
    <source>
        <dbReference type="ARBA" id="ARBA00022723"/>
    </source>
</evidence>
<dbReference type="SMART" id="SM00316">
    <property type="entry name" value="S1"/>
    <property type="match status" value="1"/>
</dbReference>
<dbReference type="InterPro" id="IPR019307">
    <property type="entry name" value="RNA-bd_AU-1/RNase_E/G"/>
</dbReference>
<evidence type="ECO:0000256" key="7">
    <source>
        <dbReference type="ARBA" id="ARBA00022519"/>
    </source>
</evidence>
<sequence>MTVVSASKYPVWKMGEKRRMENMTINTMRNNKEMIFNASKDESRVAIVKNRMITELSVEQISGSLLKGNIYKARIVQIQDALQAAFVDYGEKRQGFLALDEVNYEQPPTAVPSVPRLRVGQHLMVQVIREATETKGAALTTFITLPGMYLIFSPKGGEGGVSKKIQDDDERERLKSFISGIASEKNSVIIRTAEWESIKEKYERMQSVGLLAEEADNAVKMIRDYYTDEVAHVWVDNPETFHKIHAYFRVFLPAHIGKLKLIEKQIEQLSDSKVPLASGGSIVIQQTEALVSIDVNSGRSNQEAFGQRTALRTNLEAADEIARQLRLRNLAGLIVIDFIDMKDPDDCRQVESVLESAMEEDKASHTIGTISQFGLLELSRQRISQGYATTLEDKCLHCKGTGRIPNKITYANSFMRKLRNIASQKDSDAISVTLPTSSAVYILNEKRTDIYDIEMEFGVSIRIAASNDLGVTEDVVIRTTAKQAFTKDTEEESRPAKEDNKIGSEQKTGGTMSADVKWAGEAIKTVNSEAKMNALLTLLTAVTSPMKMILPAEQLNADIVRQHITGNADNPPAAEFVSDSCTFKDIKLPDPTAAGFMDEFYGRLRGRYMGGREIFIDRKYLHQTSNESAFFTPETAAIIGLRHSTAEGLPYILTKNSMEQSVNTDGMSADSAIEASELDFAADKSSEYAKISSDKVETKPAQKSTKSKNSSNNKTKPAPVEKSAKAKTGVNKVSEAEGQKKAGSVDTVRSAKAGAKTASKTKTAATVKEAEDKTDKNTETKKTTNIRTRRNRYINTCKAVPACRFFLMGNSMGAMICLFLSLRMPDIKGLILIAPYIDLPPFKKVLYKTLTNLAYSLFGASFSTQAIFSYDNLTTDHAQRAYYQQDPYRSKNITAGFSRAMFKQLPADKHLPDLPAVPVLMVNSGSDRIVDVCAAQRLFHRFPHPIKR</sequence>
<gene>
    <name evidence="21" type="ORF">CHS0354_035319</name>
</gene>
<evidence type="ECO:0000256" key="8">
    <source>
        <dbReference type="ARBA" id="ARBA00022552"/>
    </source>
</evidence>
<evidence type="ECO:0000256" key="18">
    <source>
        <dbReference type="ARBA" id="ARBA00023436"/>
    </source>
</evidence>
<dbReference type="GO" id="GO:0016787">
    <property type="term" value="F:hydrolase activity"/>
    <property type="evidence" value="ECO:0007669"/>
    <property type="project" value="UniProtKB-KW"/>
</dbReference>
<dbReference type="InterPro" id="IPR029058">
    <property type="entry name" value="AB_hydrolase_fold"/>
</dbReference>
<feature type="compositionally biased region" description="Low complexity" evidence="19">
    <location>
        <begin position="751"/>
        <end position="767"/>
    </location>
</feature>
<dbReference type="EMBL" id="JAEAOA010002069">
    <property type="protein sequence ID" value="KAK3584238.1"/>
    <property type="molecule type" value="Genomic_DNA"/>
</dbReference>
<organism evidence="21 22">
    <name type="scientific">Potamilus streckersoni</name>
    <dbReference type="NCBI Taxonomy" id="2493646"/>
    <lineage>
        <taxon>Eukaryota</taxon>
        <taxon>Metazoa</taxon>
        <taxon>Spiralia</taxon>
        <taxon>Lophotrochozoa</taxon>
        <taxon>Mollusca</taxon>
        <taxon>Bivalvia</taxon>
        <taxon>Autobranchia</taxon>
        <taxon>Heteroconchia</taxon>
        <taxon>Palaeoheterodonta</taxon>
        <taxon>Unionida</taxon>
        <taxon>Unionoidea</taxon>
        <taxon>Unionidae</taxon>
        <taxon>Ambleminae</taxon>
        <taxon>Lampsilini</taxon>
        <taxon>Potamilus</taxon>
    </lineage>
</organism>
<dbReference type="Gene3D" id="3.40.50.1820">
    <property type="entry name" value="alpha/beta hydrolase"/>
    <property type="match status" value="1"/>
</dbReference>
<evidence type="ECO:0000259" key="20">
    <source>
        <dbReference type="PROSITE" id="PS50126"/>
    </source>
</evidence>
<comment type="subcellular location">
    <subcellularLocation>
        <location evidence="2">Cytoplasm</location>
    </subcellularLocation>
</comment>
<dbReference type="Pfam" id="PF20833">
    <property type="entry name" value="RNase_E_G_Thio"/>
    <property type="match status" value="1"/>
</dbReference>
<name>A0AAE0S2Z4_9BIVA</name>
<reference evidence="21" key="1">
    <citation type="journal article" date="2021" name="Genome Biol. Evol.">
        <title>A High-Quality Reference Genome for a Parasitic Bivalve with Doubly Uniparental Inheritance (Bivalvia: Unionida).</title>
        <authorList>
            <person name="Smith C.H."/>
        </authorList>
    </citation>
    <scope>NUCLEOTIDE SEQUENCE</scope>
    <source>
        <strain evidence="21">CHS0354</strain>
    </source>
</reference>
<proteinExistence type="inferred from homology"/>
<dbReference type="InterPro" id="IPR022742">
    <property type="entry name" value="Hydrolase_4"/>
</dbReference>